<dbReference type="OrthoDB" id="9788394at2"/>
<dbReference type="GO" id="GO:0005737">
    <property type="term" value="C:cytoplasm"/>
    <property type="evidence" value="ECO:0007669"/>
    <property type="project" value="UniProtKB-SubCell"/>
</dbReference>
<evidence type="ECO:0000313" key="11">
    <source>
        <dbReference type="Proteomes" id="UP000192902"/>
    </source>
</evidence>
<keyword evidence="5 8" id="KW-0460">Magnesium</keyword>
<evidence type="ECO:0000256" key="3">
    <source>
        <dbReference type="ARBA" id="ARBA00022723"/>
    </source>
</evidence>
<comment type="catalytic activity">
    <reaction evidence="8">
        <text>Mo-molybdopterin + GTP + H(+) = Mo-molybdopterin guanine dinucleotide + diphosphate</text>
        <dbReference type="Rhea" id="RHEA:34243"/>
        <dbReference type="ChEBI" id="CHEBI:15378"/>
        <dbReference type="ChEBI" id="CHEBI:33019"/>
        <dbReference type="ChEBI" id="CHEBI:37565"/>
        <dbReference type="ChEBI" id="CHEBI:71302"/>
        <dbReference type="ChEBI" id="CHEBI:71310"/>
        <dbReference type="EC" id="2.7.7.77"/>
    </reaction>
</comment>
<proteinExistence type="inferred from homology"/>
<evidence type="ECO:0000256" key="1">
    <source>
        <dbReference type="ARBA" id="ARBA00022490"/>
    </source>
</evidence>
<evidence type="ECO:0000256" key="2">
    <source>
        <dbReference type="ARBA" id="ARBA00022679"/>
    </source>
</evidence>
<dbReference type="Pfam" id="PF12804">
    <property type="entry name" value="NTP_transf_3"/>
    <property type="match status" value="1"/>
</dbReference>
<dbReference type="Proteomes" id="UP000192902">
    <property type="component" value="Chromosome"/>
</dbReference>
<dbReference type="RefSeq" id="WP_035175589.1">
    <property type="nucleotide sequence ID" value="NZ_CP020867.1"/>
</dbReference>
<comment type="caution">
    <text evidence="8">Lacks conserved residue(s) required for the propagation of feature annotation.</text>
</comment>
<dbReference type="eggNOG" id="COG0746">
    <property type="taxonomic scope" value="Bacteria"/>
</dbReference>
<keyword evidence="1 8" id="KW-0963">Cytoplasm</keyword>
<evidence type="ECO:0000256" key="8">
    <source>
        <dbReference type="HAMAP-Rule" id="MF_00316"/>
    </source>
</evidence>
<comment type="cofactor">
    <cofactor evidence="8">
        <name>Mg(2+)</name>
        <dbReference type="ChEBI" id="CHEBI:18420"/>
    </cofactor>
</comment>
<protein>
    <recommendedName>
        <fullName evidence="8">Probable molybdenum cofactor guanylyltransferase</fullName>
        <shortName evidence="8">MoCo guanylyltransferase</shortName>
        <ecNumber evidence="8">2.7.7.77</ecNumber>
    </recommendedName>
    <alternativeName>
        <fullName evidence="8">GTP:molybdopterin guanylyltransferase</fullName>
    </alternativeName>
    <alternativeName>
        <fullName evidence="8">Mo-MPT guanylyltransferase</fullName>
    </alternativeName>
    <alternativeName>
        <fullName evidence="8">Molybdopterin guanylyltransferase</fullName>
    </alternativeName>
    <alternativeName>
        <fullName evidence="8">Molybdopterin-guanine dinucleotide synthase</fullName>
        <shortName evidence="8">MGD synthase</shortName>
    </alternativeName>
</protein>
<dbReference type="EC" id="2.7.7.77" evidence="8"/>
<dbReference type="AlphaFoldDB" id="A0A1W6BUL3"/>
<dbReference type="CDD" id="cd02503">
    <property type="entry name" value="MobA"/>
    <property type="match status" value="1"/>
</dbReference>
<dbReference type="PANTHER" id="PTHR19136">
    <property type="entry name" value="MOLYBDENUM COFACTOR GUANYLYLTRANSFERASE"/>
    <property type="match status" value="1"/>
</dbReference>
<dbReference type="InterPro" id="IPR013482">
    <property type="entry name" value="Molybde_CF_guanTrfase"/>
</dbReference>
<comment type="similarity">
    <text evidence="8">Belongs to the MobA family.</text>
</comment>
<accession>A0A1W6BUL3</accession>
<name>A0A1W6BUL3_9BACT</name>
<keyword evidence="3 8" id="KW-0479">Metal-binding</keyword>
<gene>
    <name evidence="8 10" type="primary">mobA</name>
    <name evidence="10" type="ORF">CCUN_0096</name>
</gene>
<dbReference type="GO" id="GO:0061603">
    <property type="term" value="F:molybdenum cofactor guanylyltransferase activity"/>
    <property type="evidence" value="ECO:0007669"/>
    <property type="project" value="UniProtKB-EC"/>
</dbReference>
<keyword evidence="6 8" id="KW-0342">GTP-binding</keyword>
<reference evidence="10 11" key="1">
    <citation type="submission" date="2017-04" db="EMBL/GenBank/DDBJ databases">
        <title>Complete genome sequence of the Campylobacter cuniculorum type strain LMG24588.</title>
        <authorList>
            <person name="Miller W.G."/>
            <person name="Yee E."/>
            <person name="Revez J."/>
            <person name="Bono J.L."/>
            <person name="Rossi M."/>
        </authorList>
    </citation>
    <scope>NUCLEOTIDE SEQUENCE [LARGE SCALE GENOMIC DNA]</scope>
    <source>
        <strain evidence="10 11">LMG 24588</strain>
    </source>
</reference>
<keyword evidence="7 8" id="KW-0501">Molybdenum cofactor biosynthesis</keyword>
<keyword evidence="2 8" id="KW-0808">Transferase</keyword>
<feature type="binding site" evidence="8">
    <location>
        <position position="98"/>
    </location>
    <ligand>
        <name>Mg(2+)</name>
        <dbReference type="ChEBI" id="CHEBI:18420"/>
    </ligand>
</feature>
<comment type="subcellular location">
    <subcellularLocation>
        <location evidence="8">Cytoplasm</location>
    </subcellularLocation>
</comment>
<feature type="binding site" evidence="8">
    <location>
        <position position="24"/>
    </location>
    <ligand>
        <name>GTP</name>
        <dbReference type="ChEBI" id="CHEBI:37565"/>
    </ligand>
</feature>
<evidence type="ECO:0000259" key="9">
    <source>
        <dbReference type="Pfam" id="PF12804"/>
    </source>
</evidence>
<evidence type="ECO:0000256" key="4">
    <source>
        <dbReference type="ARBA" id="ARBA00022741"/>
    </source>
</evidence>
<feature type="domain" description="MobA-like NTP transferase" evidence="9">
    <location>
        <begin position="9"/>
        <end position="151"/>
    </location>
</feature>
<dbReference type="STRING" id="1121267.CCUN_0096"/>
<dbReference type="GO" id="GO:0046872">
    <property type="term" value="F:metal ion binding"/>
    <property type="evidence" value="ECO:0007669"/>
    <property type="project" value="UniProtKB-KW"/>
</dbReference>
<keyword evidence="10" id="KW-0548">Nucleotidyltransferase</keyword>
<evidence type="ECO:0000256" key="7">
    <source>
        <dbReference type="ARBA" id="ARBA00023150"/>
    </source>
</evidence>
<dbReference type="GO" id="GO:0005525">
    <property type="term" value="F:GTP binding"/>
    <property type="evidence" value="ECO:0007669"/>
    <property type="project" value="UniProtKB-UniRule"/>
</dbReference>
<feature type="binding site" evidence="8">
    <location>
        <position position="98"/>
    </location>
    <ligand>
        <name>GTP</name>
        <dbReference type="ChEBI" id="CHEBI:37565"/>
    </ligand>
</feature>
<dbReference type="InterPro" id="IPR025877">
    <property type="entry name" value="MobA-like_NTP_Trfase"/>
</dbReference>
<dbReference type="PANTHER" id="PTHR19136:SF81">
    <property type="entry name" value="MOLYBDENUM COFACTOR GUANYLYLTRANSFERASE"/>
    <property type="match status" value="1"/>
</dbReference>
<dbReference type="GO" id="GO:1902758">
    <property type="term" value="P:bis(molybdopterin guanine dinucleotide)molybdenum biosynthetic process"/>
    <property type="evidence" value="ECO:0007669"/>
    <property type="project" value="TreeGrafter"/>
</dbReference>
<keyword evidence="4 8" id="KW-0547">Nucleotide-binding</keyword>
<feature type="binding site" evidence="8">
    <location>
        <position position="67"/>
    </location>
    <ligand>
        <name>GTP</name>
        <dbReference type="ChEBI" id="CHEBI:37565"/>
    </ligand>
</feature>
<dbReference type="EMBL" id="CP020867">
    <property type="protein sequence ID" value="ARJ55764.1"/>
    <property type="molecule type" value="Genomic_DNA"/>
</dbReference>
<dbReference type="InterPro" id="IPR029044">
    <property type="entry name" value="Nucleotide-diphossugar_trans"/>
</dbReference>
<dbReference type="Gene3D" id="3.90.550.10">
    <property type="entry name" value="Spore Coat Polysaccharide Biosynthesis Protein SpsA, Chain A"/>
    <property type="match status" value="1"/>
</dbReference>
<dbReference type="SUPFAM" id="SSF53448">
    <property type="entry name" value="Nucleotide-diphospho-sugar transferases"/>
    <property type="match status" value="1"/>
</dbReference>
<evidence type="ECO:0000256" key="6">
    <source>
        <dbReference type="ARBA" id="ARBA00023134"/>
    </source>
</evidence>
<comment type="function">
    <text evidence="8">Transfers a GMP moiety from GTP to Mo-molybdopterin (Mo-MPT) cofactor (Moco or molybdenum cofactor) to form Mo-molybdopterin guanine dinucleotide (Mo-MGD) cofactor.</text>
</comment>
<dbReference type="KEGG" id="ccun:CCUN_0096"/>
<sequence length="191" mass="22310">MKELLKLNCVILCGGKSSRMGQDKSILPLGSQSLTHFQVQKFSPFFKQIFISTKKDKWNGEFALIKDDEHYKIHSPMLALYSILRHFDNQFVFIIAVDSPCLSENELSKMAEFLNKDFKIIIAKTQNHKHSLCGFYHSSLAPICKELLEKNEQKIGILFSMVKTQFVEFEDEKAFLNLNFYEEYKKFTENF</sequence>
<comment type="domain">
    <text evidence="8">The N-terminal domain determines nucleotide recognition and specific binding, while the C-terminal domain determines the specific binding to the target protein.</text>
</comment>
<dbReference type="HAMAP" id="MF_00316">
    <property type="entry name" value="MobA"/>
    <property type="match status" value="1"/>
</dbReference>
<organism evidence="10 11">
    <name type="scientific">Campylobacter cuniculorum DSM 23162 = LMG 24588</name>
    <dbReference type="NCBI Taxonomy" id="1121267"/>
    <lineage>
        <taxon>Bacteria</taxon>
        <taxon>Pseudomonadati</taxon>
        <taxon>Campylobacterota</taxon>
        <taxon>Epsilonproteobacteria</taxon>
        <taxon>Campylobacterales</taxon>
        <taxon>Campylobacteraceae</taxon>
        <taxon>Campylobacter</taxon>
    </lineage>
</organism>
<evidence type="ECO:0000256" key="5">
    <source>
        <dbReference type="ARBA" id="ARBA00022842"/>
    </source>
</evidence>
<evidence type="ECO:0000313" key="10">
    <source>
        <dbReference type="EMBL" id="ARJ55764.1"/>
    </source>
</evidence>
<feature type="binding site" evidence="8">
    <location>
        <begin position="12"/>
        <end position="14"/>
    </location>
    <ligand>
        <name>GTP</name>
        <dbReference type="ChEBI" id="CHEBI:37565"/>
    </ligand>
</feature>